<organism evidence="2 3">
    <name type="scientific">Cirrhinus molitorella</name>
    <name type="common">mud carp</name>
    <dbReference type="NCBI Taxonomy" id="172907"/>
    <lineage>
        <taxon>Eukaryota</taxon>
        <taxon>Metazoa</taxon>
        <taxon>Chordata</taxon>
        <taxon>Craniata</taxon>
        <taxon>Vertebrata</taxon>
        <taxon>Euteleostomi</taxon>
        <taxon>Actinopterygii</taxon>
        <taxon>Neopterygii</taxon>
        <taxon>Teleostei</taxon>
        <taxon>Ostariophysi</taxon>
        <taxon>Cypriniformes</taxon>
        <taxon>Cyprinidae</taxon>
        <taxon>Labeoninae</taxon>
        <taxon>Labeonini</taxon>
        <taxon>Cirrhinus</taxon>
    </lineage>
</organism>
<name>A0ABR3NDV1_9TELE</name>
<feature type="compositionally biased region" description="Basic residues" evidence="1">
    <location>
        <begin position="51"/>
        <end position="60"/>
    </location>
</feature>
<keyword evidence="3" id="KW-1185">Reference proteome</keyword>
<proteinExistence type="predicted"/>
<accession>A0ABR3NDV1</accession>
<reference evidence="2 3" key="1">
    <citation type="submission" date="2023-09" db="EMBL/GenBank/DDBJ databases">
        <authorList>
            <person name="Wang M."/>
        </authorList>
    </citation>
    <scope>NUCLEOTIDE SEQUENCE [LARGE SCALE GENOMIC DNA]</scope>
    <source>
        <strain evidence="2">GT-2023</strain>
        <tissue evidence="2">Liver</tissue>
    </source>
</reference>
<gene>
    <name evidence="2" type="ORF">QQF64_027962</name>
</gene>
<dbReference type="Proteomes" id="UP001558613">
    <property type="component" value="Unassembled WGS sequence"/>
</dbReference>
<dbReference type="EMBL" id="JAYMGO010000005">
    <property type="protein sequence ID" value="KAL1275148.1"/>
    <property type="molecule type" value="Genomic_DNA"/>
</dbReference>
<evidence type="ECO:0000256" key="1">
    <source>
        <dbReference type="SAM" id="MobiDB-lite"/>
    </source>
</evidence>
<feature type="compositionally biased region" description="Low complexity" evidence="1">
    <location>
        <begin position="1"/>
        <end position="13"/>
    </location>
</feature>
<comment type="caution">
    <text evidence="2">The sequence shown here is derived from an EMBL/GenBank/DDBJ whole genome shotgun (WGS) entry which is preliminary data.</text>
</comment>
<evidence type="ECO:0000313" key="3">
    <source>
        <dbReference type="Proteomes" id="UP001558613"/>
    </source>
</evidence>
<feature type="compositionally biased region" description="Basic and acidic residues" evidence="1">
    <location>
        <begin position="91"/>
        <end position="101"/>
    </location>
</feature>
<sequence length="101" mass="10705">MAMSSDPGCVGVDPDPDSSQTAEMTDKMSAVSLRSDTSSSVVKNGTGVKKAPPKRPHLSGRKMSLQERGTYVSSGSGADRYSRIARQPTIESKRVSISDSQ</sequence>
<feature type="non-terminal residue" evidence="2">
    <location>
        <position position="101"/>
    </location>
</feature>
<evidence type="ECO:0000313" key="2">
    <source>
        <dbReference type="EMBL" id="KAL1275148.1"/>
    </source>
</evidence>
<feature type="region of interest" description="Disordered" evidence="1">
    <location>
        <begin position="1"/>
        <end position="101"/>
    </location>
</feature>
<protein>
    <submittedName>
        <fullName evidence="2">Uncharacterized protein</fullName>
    </submittedName>
</protein>
<feature type="compositionally biased region" description="Polar residues" evidence="1">
    <location>
        <begin position="32"/>
        <end position="43"/>
    </location>
</feature>